<keyword evidence="2" id="KW-1185">Reference proteome</keyword>
<protein>
    <submittedName>
        <fullName evidence="1">Putative matrix protein</fullName>
    </submittedName>
</protein>
<name>A0A385KKX7_9RHAB</name>
<accession>A0A385KKX7</accession>
<evidence type="ECO:0000313" key="2">
    <source>
        <dbReference type="Proteomes" id="UP000679447"/>
    </source>
</evidence>
<dbReference type="EMBL" id="MG251664">
    <property type="protein sequence ID" value="AXZ78337.1"/>
    <property type="molecule type" value="Viral_cRNA"/>
</dbReference>
<sequence>MKKTMTYVNMNLIKGFFGSDPLAVTSSVRKVARISYSLDITLDISKVTFSLNHHDIMEILKRIANPPLEIRSVILYLLATVRSFRVIKGPERTVGIKWDLAKLSVPTDFPERFDRRWNLQREGVINNFQKPIFYKMHISLEPGAGGTSPDFKILSLLTDQEREENYTKRGNEWVFN</sequence>
<dbReference type="Proteomes" id="UP000679447">
    <property type="component" value="Segment"/>
</dbReference>
<dbReference type="KEGG" id="vg:80535546"/>
<evidence type="ECO:0000313" key="1">
    <source>
        <dbReference type="EMBL" id="AXZ78337.1"/>
    </source>
</evidence>
<organism evidence="1">
    <name type="scientific">Dillard's Draw virus</name>
    <dbReference type="NCBI Taxonomy" id="2315722"/>
    <lineage>
        <taxon>Viruses</taxon>
        <taxon>Riboviria</taxon>
        <taxon>Orthornavirae</taxon>
        <taxon>Negarnaviricota</taxon>
        <taxon>Haploviricotina</taxon>
        <taxon>Monjiviricetes</taxon>
        <taxon>Mononegavirales</taxon>
        <taxon>Rhabdoviridae</taxon>
        <taxon>Alpharhabdovirinae</taxon>
        <taxon>Sunrhavirus</taxon>
        <taxon>Sunrhavirus dillard</taxon>
    </lineage>
</organism>
<reference evidence="1" key="1">
    <citation type="journal article" date="2018" name="Acta Virol.">
        <title>Two Rhabdoviridae: Dillard's Draw virus, a?putative new virus, and Merida virus from Culex tarsalis (Diptera: Culicidae) in New Mexico, USA.</title>
        <authorList>
            <person name="Reeves W.K."/>
            <person name="Miller M.M."/>
            <person name="Gruner W.E."/>
        </authorList>
    </citation>
    <scope>NUCLEOTIDE SEQUENCE</scope>
    <source>
        <strain evidence="1">DDrV-2015</strain>
    </source>
</reference>
<proteinExistence type="predicted"/>
<dbReference type="GeneID" id="80535546"/>
<dbReference type="RefSeq" id="YP_010797589.1">
    <property type="nucleotide sequence ID" value="NC_076211.1"/>
</dbReference>